<reference evidence="3" key="1">
    <citation type="journal article" date="2020" name="Fungal Divers.">
        <title>Resolving the Mortierellaceae phylogeny through synthesis of multi-gene phylogenetics and phylogenomics.</title>
        <authorList>
            <person name="Vandepol N."/>
            <person name="Liber J."/>
            <person name="Desiro A."/>
            <person name="Na H."/>
            <person name="Kennedy M."/>
            <person name="Barry K."/>
            <person name="Grigoriev I.V."/>
            <person name="Miller A.N."/>
            <person name="O'Donnell K."/>
            <person name="Stajich J.E."/>
            <person name="Bonito G."/>
        </authorList>
    </citation>
    <scope>NUCLEOTIDE SEQUENCE</scope>
    <source>
        <strain evidence="3">NVP1</strain>
    </source>
</reference>
<evidence type="ECO:0000256" key="1">
    <source>
        <dbReference type="ARBA" id="ARBA00093458"/>
    </source>
</evidence>
<organism evidence="3 4">
    <name type="scientific">Podila minutissima</name>
    <dbReference type="NCBI Taxonomy" id="64525"/>
    <lineage>
        <taxon>Eukaryota</taxon>
        <taxon>Fungi</taxon>
        <taxon>Fungi incertae sedis</taxon>
        <taxon>Mucoromycota</taxon>
        <taxon>Mortierellomycotina</taxon>
        <taxon>Mortierellomycetes</taxon>
        <taxon>Mortierellales</taxon>
        <taxon>Mortierellaceae</taxon>
        <taxon>Podila</taxon>
    </lineage>
</organism>
<comment type="similarity">
    <text evidence="1">Belongs to the STK19 family.</text>
</comment>
<comment type="caution">
    <text evidence="3">The sequence shown here is derived from an EMBL/GenBank/DDBJ whole genome shotgun (WGS) entry which is preliminary data.</text>
</comment>
<gene>
    <name evidence="3" type="ORF">BG006_000052</name>
</gene>
<dbReference type="Pfam" id="PF10494">
    <property type="entry name" value="Stk19"/>
    <property type="match status" value="1"/>
</dbReference>
<dbReference type="PANTHER" id="PTHR15243">
    <property type="entry name" value="SERINE/THREONINE-PROTEIN KINASE 19"/>
    <property type="match status" value="1"/>
</dbReference>
<proteinExistence type="inferred from homology"/>
<evidence type="ECO:0000313" key="4">
    <source>
        <dbReference type="Proteomes" id="UP000696485"/>
    </source>
</evidence>
<feature type="region of interest" description="Disordered" evidence="2">
    <location>
        <begin position="180"/>
        <end position="202"/>
    </location>
</feature>
<name>A0A9P5SVX9_9FUNG</name>
<dbReference type="EMBL" id="JAAAUY010000010">
    <property type="protein sequence ID" value="KAF9338063.1"/>
    <property type="molecule type" value="Genomic_DNA"/>
</dbReference>
<dbReference type="Proteomes" id="UP000696485">
    <property type="component" value="Unassembled WGS sequence"/>
</dbReference>
<sequence length="349" mass="37983">MLRPQRVKRQKQLPKARQIKVGQIRKFYLGGTGSDEFAIMLTPDYLEQIRQTKQQYLNDTKDSLAVAAASSIGANKRKTEQELEIGSRLTKKRVVPTKPTAKVMETNDTAAVGDDDTTPMDTIFDRFEKLISSGFCVEVTIQHDNLQALINAEDDITTLMHYSLLTRGLSTPANPHLVNLNQPASASSSRGPSGGSGGGHHALNQLIATANMEKSKVITSSSTSSTSLATAPMVTPSITRTVIPGAAIGAAARASGRRPADNVAYRFSFPKGGLFVTHFLKGRLEILRAIKRQMFGDILVTALESKPLRGSSLPYEFHIHDLIGSGRVERYISPSSQPAYVADEMEDND</sequence>
<evidence type="ECO:0000256" key="2">
    <source>
        <dbReference type="SAM" id="MobiDB-lite"/>
    </source>
</evidence>
<accession>A0A9P5SVX9</accession>
<keyword evidence="4" id="KW-1185">Reference proteome</keyword>
<evidence type="ECO:0000313" key="3">
    <source>
        <dbReference type="EMBL" id="KAF9338063.1"/>
    </source>
</evidence>
<dbReference type="PANTHER" id="PTHR15243:SF0">
    <property type="entry name" value="SERINE_THREONINE-PROTEIN KINASE 19"/>
    <property type="match status" value="1"/>
</dbReference>
<dbReference type="InterPro" id="IPR018865">
    <property type="entry name" value="STK19-like"/>
</dbReference>
<protein>
    <submittedName>
        <fullName evidence="3">Uncharacterized protein</fullName>
    </submittedName>
</protein>
<dbReference type="AlphaFoldDB" id="A0A9P5SVX9"/>